<protein>
    <submittedName>
        <fullName evidence="1">Uncharacterized protein</fullName>
    </submittedName>
</protein>
<dbReference type="AlphaFoldDB" id="A0A517Y5U0"/>
<organism evidence="1 2">
    <name type="scientific">Anatilimnocola aggregata</name>
    <dbReference type="NCBI Taxonomy" id="2528021"/>
    <lineage>
        <taxon>Bacteria</taxon>
        <taxon>Pseudomonadati</taxon>
        <taxon>Planctomycetota</taxon>
        <taxon>Planctomycetia</taxon>
        <taxon>Pirellulales</taxon>
        <taxon>Pirellulaceae</taxon>
        <taxon>Anatilimnocola</taxon>
    </lineage>
</organism>
<evidence type="ECO:0000313" key="1">
    <source>
        <dbReference type="EMBL" id="QDU25595.1"/>
    </source>
</evidence>
<dbReference type="Proteomes" id="UP000315017">
    <property type="component" value="Chromosome"/>
</dbReference>
<name>A0A517Y5U0_9BACT</name>
<evidence type="ECO:0000313" key="2">
    <source>
        <dbReference type="Proteomes" id="UP000315017"/>
    </source>
</evidence>
<keyword evidence="2" id="KW-1185">Reference proteome</keyword>
<dbReference type="KEGG" id="aagg:ETAA8_06650"/>
<gene>
    <name evidence="1" type="ORF">ETAA8_06650</name>
</gene>
<accession>A0A517Y5U0</accession>
<proteinExistence type="predicted"/>
<dbReference type="RefSeq" id="WP_145084794.1">
    <property type="nucleotide sequence ID" value="NZ_CP036274.1"/>
</dbReference>
<reference evidence="1 2" key="1">
    <citation type="submission" date="2019-02" db="EMBL/GenBank/DDBJ databases">
        <title>Deep-cultivation of Planctomycetes and their phenomic and genomic characterization uncovers novel biology.</title>
        <authorList>
            <person name="Wiegand S."/>
            <person name="Jogler M."/>
            <person name="Boedeker C."/>
            <person name="Pinto D."/>
            <person name="Vollmers J."/>
            <person name="Rivas-Marin E."/>
            <person name="Kohn T."/>
            <person name="Peeters S.H."/>
            <person name="Heuer A."/>
            <person name="Rast P."/>
            <person name="Oberbeckmann S."/>
            <person name="Bunk B."/>
            <person name="Jeske O."/>
            <person name="Meyerdierks A."/>
            <person name="Storesund J.E."/>
            <person name="Kallscheuer N."/>
            <person name="Luecker S."/>
            <person name="Lage O.M."/>
            <person name="Pohl T."/>
            <person name="Merkel B.J."/>
            <person name="Hornburger P."/>
            <person name="Mueller R.-W."/>
            <person name="Bruemmer F."/>
            <person name="Labrenz M."/>
            <person name="Spormann A.M."/>
            <person name="Op den Camp H."/>
            <person name="Overmann J."/>
            <person name="Amann R."/>
            <person name="Jetten M.S.M."/>
            <person name="Mascher T."/>
            <person name="Medema M.H."/>
            <person name="Devos D.P."/>
            <person name="Kaster A.-K."/>
            <person name="Ovreas L."/>
            <person name="Rohde M."/>
            <person name="Galperin M.Y."/>
            <person name="Jogler C."/>
        </authorList>
    </citation>
    <scope>NUCLEOTIDE SEQUENCE [LARGE SCALE GENOMIC DNA]</scope>
    <source>
        <strain evidence="1 2">ETA_A8</strain>
    </source>
</reference>
<dbReference type="EMBL" id="CP036274">
    <property type="protein sequence ID" value="QDU25595.1"/>
    <property type="molecule type" value="Genomic_DNA"/>
</dbReference>
<sequence length="78" mass="8341">MAVQFSTTQFNAHLDQRMGHGTGTPNSAAVTAIKACFSSLRLAVVAGDGSDQVKEVILSQAADHLYHLGEQYSSNYRA</sequence>